<organism evidence="2 3">
    <name type="scientific">Cylindrobasidium torrendii FP15055 ss-10</name>
    <dbReference type="NCBI Taxonomy" id="1314674"/>
    <lineage>
        <taxon>Eukaryota</taxon>
        <taxon>Fungi</taxon>
        <taxon>Dikarya</taxon>
        <taxon>Basidiomycota</taxon>
        <taxon>Agaricomycotina</taxon>
        <taxon>Agaricomycetes</taxon>
        <taxon>Agaricomycetidae</taxon>
        <taxon>Agaricales</taxon>
        <taxon>Marasmiineae</taxon>
        <taxon>Physalacriaceae</taxon>
        <taxon>Cylindrobasidium</taxon>
    </lineage>
</organism>
<protein>
    <submittedName>
        <fullName evidence="2">Uncharacterized protein</fullName>
    </submittedName>
</protein>
<dbReference type="Proteomes" id="UP000054007">
    <property type="component" value="Unassembled WGS sequence"/>
</dbReference>
<keyword evidence="3" id="KW-1185">Reference proteome</keyword>
<reference evidence="2 3" key="1">
    <citation type="journal article" date="2015" name="Fungal Genet. Biol.">
        <title>Evolution of novel wood decay mechanisms in Agaricales revealed by the genome sequences of Fistulina hepatica and Cylindrobasidium torrendii.</title>
        <authorList>
            <person name="Floudas D."/>
            <person name="Held B.W."/>
            <person name="Riley R."/>
            <person name="Nagy L.G."/>
            <person name="Koehler G."/>
            <person name="Ransdell A.S."/>
            <person name="Younus H."/>
            <person name="Chow J."/>
            <person name="Chiniquy J."/>
            <person name="Lipzen A."/>
            <person name="Tritt A."/>
            <person name="Sun H."/>
            <person name="Haridas S."/>
            <person name="LaButti K."/>
            <person name="Ohm R.A."/>
            <person name="Kues U."/>
            <person name="Blanchette R.A."/>
            <person name="Grigoriev I.V."/>
            <person name="Minto R.E."/>
            <person name="Hibbett D.S."/>
        </authorList>
    </citation>
    <scope>NUCLEOTIDE SEQUENCE [LARGE SCALE GENOMIC DNA]</scope>
    <source>
        <strain evidence="2 3">FP15055 ss-10</strain>
    </source>
</reference>
<sequence>MYITPVSGVRFAAPPPHHSQCSVVISKALRKAVQAVSLALKVPFDSILMGVIALGHRIELIIELYSYHNNDFTRIARYNFKDLDKDRLVSVYRFLYTEILPNFSTEPGSNFLLGLSLFFGVLLVYSSVIYNLIILDKHSRGSWTDIACGHLVPTSWI</sequence>
<keyword evidence="1" id="KW-0472">Membrane</keyword>
<gene>
    <name evidence="2" type="ORF">CYLTODRAFT_213932</name>
</gene>
<accession>A0A0D7BGV2</accession>
<keyword evidence="1" id="KW-1133">Transmembrane helix</keyword>
<dbReference type="EMBL" id="KN880479">
    <property type="protein sequence ID" value="KIY69707.1"/>
    <property type="molecule type" value="Genomic_DNA"/>
</dbReference>
<feature type="transmembrane region" description="Helical" evidence="1">
    <location>
        <begin position="111"/>
        <end position="133"/>
    </location>
</feature>
<proteinExistence type="predicted"/>
<keyword evidence="1" id="KW-0812">Transmembrane</keyword>
<dbReference type="AlphaFoldDB" id="A0A0D7BGV2"/>
<evidence type="ECO:0000256" key="1">
    <source>
        <dbReference type="SAM" id="Phobius"/>
    </source>
</evidence>
<evidence type="ECO:0000313" key="3">
    <source>
        <dbReference type="Proteomes" id="UP000054007"/>
    </source>
</evidence>
<name>A0A0D7BGV2_9AGAR</name>
<evidence type="ECO:0000313" key="2">
    <source>
        <dbReference type="EMBL" id="KIY69707.1"/>
    </source>
</evidence>